<proteinExistence type="inferred from homology"/>
<evidence type="ECO:0000256" key="4">
    <source>
        <dbReference type="ARBA" id="ARBA00022827"/>
    </source>
</evidence>
<dbReference type="GO" id="GO:0050660">
    <property type="term" value="F:flavin adenine dinucleotide binding"/>
    <property type="evidence" value="ECO:0007669"/>
    <property type="project" value="InterPro"/>
</dbReference>
<keyword evidence="3" id="KW-0285">Flavoprotein</keyword>
<dbReference type="Proteomes" id="UP000318681">
    <property type="component" value="Unassembled WGS sequence"/>
</dbReference>
<dbReference type="RefSeq" id="WP_145148083.1">
    <property type="nucleotide sequence ID" value="NZ_VNIM01000007.1"/>
</dbReference>
<comment type="cofactor">
    <cofactor evidence="1">
        <name>FAD</name>
        <dbReference type="ChEBI" id="CHEBI:57692"/>
    </cofactor>
</comment>
<evidence type="ECO:0000259" key="6">
    <source>
        <dbReference type="Pfam" id="PF00441"/>
    </source>
</evidence>
<dbReference type="Gene3D" id="1.10.540.10">
    <property type="entry name" value="Acyl-CoA dehydrogenase/oxidase, N-terminal domain"/>
    <property type="match status" value="1"/>
</dbReference>
<dbReference type="SUPFAM" id="SSF56645">
    <property type="entry name" value="Acyl-CoA dehydrogenase NM domain-like"/>
    <property type="match status" value="1"/>
</dbReference>
<dbReference type="GO" id="GO:0003995">
    <property type="term" value="F:acyl-CoA dehydrogenase activity"/>
    <property type="evidence" value="ECO:0007669"/>
    <property type="project" value="TreeGrafter"/>
</dbReference>
<gene>
    <name evidence="8" type="ORF">FOY91_03245</name>
</gene>
<comment type="caution">
    <text evidence="8">The sequence shown here is derived from an EMBL/GenBank/DDBJ whole genome shotgun (WGS) entry which is preliminary data.</text>
</comment>
<dbReference type="OrthoDB" id="7328575at2"/>
<keyword evidence="5" id="KW-0560">Oxidoreductase</keyword>
<dbReference type="EMBL" id="VNIM01000007">
    <property type="protein sequence ID" value="TVV76734.1"/>
    <property type="molecule type" value="Genomic_DNA"/>
</dbReference>
<dbReference type="Pfam" id="PF00441">
    <property type="entry name" value="Acyl-CoA_dh_1"/>
    <property type="match status" value="1"/>
</dbReference>
<keyword evidence="4" id="KW-0274">FAD</keyword>
<feature type="domain" description="Acyl-CoA dehydrogenase/oxidase N-terminal" evidence="7">
    <location>
        <begin position="6"/>
        <end position="83"/>
    </location>
</feature>
<dbReference type="InterPro" id="IPR036250">
    <property type="entry name" value="AcylCo_DH-like_C"/>
</dbReference>
<evidence type="ECO:0000256" key="3">
    <source>
        <dbReference type="ARBA" id="ARBA00022630"/>
    </source>
</evidence>
<dbReference type="SUPFAM" id="SSF47203">
    <property type="entry name" value="Acyl-CoA dehydrogenase C-terminal domain-like"/>
    <property type="match status" value="1"/>
</dbReference>
<evidence type="ECO:0000313" key="8">
    <source>
        <dbReference type="EMBL" id="TVV76734.1"/>
    </source>
</evidence>
<accession>A0A558RBH5</accession>
<reference evidence="8 9" key="1">
    <citation type="submission" date="2019-07" db="EMBL/GenBank/DDBJ databases">
        <title>Sphingomonas solaris sp. nov., isolated from a solar panel from Boston, Massachusetts.</title>
        <authorList>
            <person name="Tanner K."/>
            <person name="Pascual J."/>
            <person name="Mancuso C."/>
            <person name="Pereto J."/>
            <person name="Khalil A."/>
            <person name="Vilanova C."/>
        </authorList>
    </citation>
    <scope>NUCLEOTIDE SEQUENCE [LARGE SCALE GENOMIC DNA]</scope>
    <source>
        <strain evidence="8 9">R4DWN</strain>
    </source>
</reference>
<dbReference type="AlphaFoldDB" id="A0A558RBH5"/>
<feature type="domain" description="Acyl-CoA dehydrogenase/oxidase C-terminal" evidence="6">
    <location>
        <begin position="190"/>
        <end position="326"/>
    </location>
</feature>
<evidence type="ECO:0000259" key="7">
    <source>
        <dbReference type="Pfam" id="PF02771"/>
    </source>
</evidence>
<evidence type="ECO:0000256" key="2">
    <source>
        <dbReference type="ARBA" id="ARBA00009347"/>
    </source>
</evidence>
<dbReference type="Pfam" id="PF02771">
    <property type="entry name" value="Acyl-CoA_dh_N"/>
    <property type="match status" value="1"/>
</dbReference>
<protein>
    <submittedName>
        <fullName evidence="8">Acyl-CoA dehydrogenase</fullName>
    </submittedName>
</protein>
<dbReference type="InterPro" id="IPR037069">
    <property type="entry name" value="AcylCoA_DH/ox_N_sf"/>
</dbReference>
<dbReference type="Gene3D" id="1.20.140.10">
    <property type="entry name" value="Butyryl-CoA Dehydrogenase, subunit A, domain 3"/>
    <property type="match status" value="1"/>
</dbReference>
<sequence>MDFAFTDDQAAITQAAREMLVETCTPTDLRRMLEAGEPSDQARWSTINEMGLLGILAPEAAGGLGLAAPDFVGIAEAAGYVALPEPLVDLAGVTIPLLASLDDDHGWTERAIGGAVVAIGHPANRFVADADTADALLLGDGEDLHIVSRNAVTLTRAESFDPLRRLFQVDWAPSDETRVGSGWGDAADRGALFAAAQMIGLAQRSIDMAVAYAKERTQFGKAIGGYQAVKHLIASAQVKVEFARPVVQAAAAELALGTLPSRARIAHAKIVAGEAADLAARTSVQVHGAMGMTWEVDLHFFLKRAMALNYAWGTPAAHRRTVIDRMTSLPTGPDKTFASELADA</sequence>
<dbReference type="InterPro" id="IPR009100">
    <property type="entry name" value="AcylCoA_DH/oxidase_NM_dom_sf"/>
</dbReference>
<comment type="similarity">
    <text evidence="2">Belongs to the acyl-CoA dehydrogenase family.</text>
</comment>
<evidence type="ECO:0000256" key="5">
    <source>
        <dbReference type="ARBA" id="ARBA00023002"/>
    </source>
</evidence>
<dbReference type="InterPro" id="IPR009075">
    <property type="entry name" value="AcylCo_DH/oxidase_C"/>
</dbReference>
<organism evidence="8 9">
    <name type="scientific">Alterirhizorhabdus solaris</name>
    <dbReference type="NCBI Taxonomy" id="2529389"/>
    <lineage>
        <taxon>Bacteria</taxon>
        <taxon>Pseudomonadati</taxon>
        <taxon>Pseudomonadota</taxon>
        <taxon>Alphaproteobacteria</taxon>
        <taxon>Sphingomonadales</taxon>
        <taxon>Rhizorhabdaceae</taxon>
        <taxon>Alterirhizorhabdus</taxon>
    </lineage>
</organism>
<name>A0A558RBH5_9SPHN</name>
<dbReference type="InterPro" id="IPR013786">
    <property type="entry name" value="AcylCoA_DH/ox_N"/>
</dbReference>
<dbReference type="PANTHER" id="PTHR43884:SF20">
    <property type="entry name" value="ACYL-COA DEHYDROGENASE FADE28"/>
    <property type="match status" value="1"/>
</dbReference>
<dbReference type="PANTHER" id="PTHR43884">
    <property type="entry name" value="ACYL-COA DEHYDROGENASE"/>
    <property type="match status" value="1"/>
</dbReference>
<evidence type="ECO:0000256" key="1">
    <source>
        <dbReference type="ARBA" id="ARBA00001974"/>
    </source>
</evidence>
<keyword evidence="9" id="KW-1185">Reference proteome</keyword>
<evidence type="ECO:0000313" key="9">
    <source>
        <dbReference type="Proteomes" id="UP000318681"/>
    </source>
</evidence>